<evidence type="ECO:0000313" key="3">
    <source>
        <dbReference type="Proteomes" id="UP000030106"/>
    </source>
</evidence>
<feature type="region of interest" description="Disordered" evidence="1">
    <location>
        <begin position="1"/>
        <end position="24"/>
    </location>
</feature>
<feature type="region of interest" description="Disordered" evidence="1">
    <location>
        <begin position="239"/>
        <end position="292"/>
    </location>
</feature>
<feature type="region of interest" description="Disordered" evidence="1">
    <location>
        <begin position="355"/>
        <end position="401"/>
    </location>
</feature>
<feature type="compositionally biased region" description="Low complexity" evidence="1">
    <location>
        <begin position="57"/>
        <end position="69"/>
    </location>
</feature>
<feature type="region of interest" description="Disordered" evidence="1">
    <location>
        <begin position="129"/>
        <end position="168"/>
    </location>
</feature>
<dbReference type="Proteomes" id="UP000030106">
    <property type="component" value="Unassembled WGS sequence"/>
</dbReference>
<dbReference type="AlphaFoldDB" id="A0A0A2VMW9"/>
<feature type="compositionally biased region" description="Polar residues" evidence="1">
    <location>
        <begin position="357"/>
        <end position="372"/>
    </location>
</feature>
<feature type="compositionally biased region" description="Polar residues" evidence="1">
    <location>
        <begin position="276"/>
        <end position="292"/>
    </location>
</feature>
<reference evidence="2 3" key="1">
    <citation type="submission" date="2012-10" db="EMBL/GenBank/DDBJ databases">
        <title>Genome sequencing and analysis of entomopathogenic fungi Beauveria bassiana D1-5.</title>
        <authorList>
            <person name="Li Q."/>
            <person name="Wang L."/>
            <person name="Zhang Z."/>
            <person name="Wang Q."/>
            <person name="Ren J."/>
            <person name="Wang M."/>
            <person name="Xu W."/>
            <person name="Wang J."/>
            <person name="Lu Y."/>
            <person name="Du Q."/>
            <person name="Sun Z."/>
        </authorList>
    </citation>
    <scope>NUCLEOTIDE SEQUENCE [LARGE SCALE GENOMIC DNA]</scope>
    <source>
        <strain evidence="2 3">D1-5</strain>
    </source>
</reference>
<organism evidence="2 3">
    <name type="scientific">Beauveria bassiana D1-5</name>
    <dbReference type="NCBI Taxonomy" id="1245745"/>
    <lineage>
        <taxon>Eukaryota</taxon>
        <taxon>Fungi</taxon>
        <taxon>Dikarya</taxon>
        <taxon>Ascomycota</taxon>
        <taxon>Pezizomycotina</taxon>
        <taxon>Sordariomycetes</taxon>
        <taxon>Hypocreomycetidae</taxon>
        <taxon>Hypocreales</taxon>
        <taxon>Cordycipitaceae</taxon>
        <taxon>Beauveria</taxon>
    </lineage>
</organism>
<feature type="region of interest" description="Disordered" evidence="1">
    <location>
        <begin position="43"/>
        <end position="72"/>
    </location>
</feature>
<protein>
    <submittedName>
        <fullName evidence="2">Uncharacterized protein</fullName>
    </submittedName>
</protein>
<evidence type="ECO:0000313" key="2">
    <source>
        <dbReference type="EMBL" id="KGQ07525.1"/>
    </source>
</evidence>
<dbReference type="EMBL" id="ANFO01000680">
    <property type="protein sequence ID" value="KGQ07525.1"/>
    <property type="molecule type" value="Genomic_DNA"/>
</dbReference>
<feature type="region of interest" description="Disordered" evidence="1">
    <location>
        <begin position="86"/>
        <end position="114"/>
    </location>
</feature>
<feature type="compositionally biased region" description="Low complexity" evidence="1">
    <location>
        <begin position="142"/>
        <end position="155"/>
    </location>
</feature>
<gene>
    <name evidence="2" type="ORF">BBAD15_g7138</name>
</gene>
<comment type="caution">
    <text evidence="2">The sequence shown here is derived from an EMBL/GenBank/DDBJ whole genome shotgun (WGS) entry which is preliminary data.</text>
</comment>
<feature type="compositionally biased region" description="Basic and acidic residues" evidence="1">
    <location>
        <begin position="1"/>
        <end position="11"/>
    </location>
</feature>
<feature type="compositionally biased region" description="Polar residues" evidence="1">
    <location>
        <begin position="97"/>
        <end position="110"/>
    </location>
</feature>
<accession>A0A0A2VMW9</accession>
<evidence type="ECO:0000256" key="1">
    <source>
        <dbReference type="SAM" id="MobiDB-lite"/>
    </source>
</evidence>
<dbReference type="HOGENOM" id="CLU_532063_0_0_1"/>
<feature type="region of interest" description="Disordered" evidence="1">
    <location>
        <begin position="438"/>
        <end position="485"/>
    </location>
</feature>
<name>A0A0A2VMW9_BEABA</name>
<feature type="compositionally biased region" description="Polar residues" evidence="1">
    <location>
        <begin position="248"/>
        <end position="258"/>
    </location>
</feature>
<dbReference type="OrthoDB" id="10575297at2759"/>
<sequence>MDPSKKPDVQRHMHTRYPSEEEGTSYGQLRGLYAVVDRDRRPIQASPPCIHDWADLNVSSDDSTSNSDVSELDLNDILEEQSIAPTAQDVSDWGIPPNQTQGKATPSVADTSDLDSEWKSLSAEIWETVHTSQSDDPDPNDALQAQPTAATARPASNQDSPSDRTRATTTSSLISAIADLTDALKSTVNTAHAEPDFAYVSEQILATATLLVIARRRLAAATSPTSNIPSHSRWEAANRSAYNRSSSQRPATATTSASYIPPHLRWEAANGPAYDKSSSQHWATTTTPASDISSHQYKATANPFAPNISSSQFWATAITSASKRSSHQRQSWAAATTSAPTQLAAPVPTNPIPSLMRSPTPTQSTWPASSCSKGCLTEPWTAPTDSKNRSTEHWPAPDPSKGGWGAAYVVSTAVNDDPVLPFNPIWYTPRSIRNFKPIPAPPPTYEDGGLPSTEPSSSENLVTDVADDTSDPVEAVEPPAAPGHVSPRMEPLRTIYGIVAAVRVYLRPFLNF</sequence>
<proteinExistence type="predicted"/>